<feature type="binding site" evidence="11">
    <location>
        <position position="96"/>
    </location>
    <ligand>
        <name>substrate</name>
    </ligand>
</feature>
<evidence type="ECO:0000256" key="8">
    <source>
        <dbReference type="ARBA" id="ARBA00023002"/>
    </source>
</evidence>
<dbReference type="EMBL" id="JAMZMK010006873">
    <property type="protein sequence ID" value="KAI7746925.1"/>
    <property type="molecule type" value="Genomic_DNA"/>
</dbReference>
<keyword evidence="8" id="KW-0560">Oxidoreductase</keyword>
<dbReference type="PROSITE" id="PS00436">
    <property type="entry name" value="PEROXIDASE_2"/>
    <property type="match status" value="1"/>
</dbReference>
<keyword evidence="17" id="KW-1185">Reference proteome</keyword>
<evidence type="ECO:0000256" key="5">
    <source>
        <dbReference type="ARBA" id="ARBA00022617"/>
    </source>
</evidence>
<feature type="binding site" description="axial binding residue" evidence="12">
    <location>
        <position position="126"/>
    </location>
    <ligand>
        <name>heme b</name>
        <dbReference type="ChEBI" id="CHEBI:60344"/>
    </ligand>
    <ligandPart>
        <name>Fe</name>
        <dbReference type="ChEBI" id="CHEBI:18248"/>
    </ligandPart>
</feature>
<evidence type="ECO:0000256" key="10">
    <source>
        <dbReference type="ARBA" id="ARBA00023157"/>
    </source>
</evidence>
<dbReference type="GO" id="GO:0020037">
    <property type="term" value="F:heme binding"/>
    <property type="evidence" value="ECO:0007669"/>
    <property type="project" value="InterPro"/>
</dbReference>
<dbReference type="Gene3D" id="1.10.520.10">
    <property type="match status" value="2"/>
</dbReference>
<dbReference type="CDD" id="cd00693">
    <property type="entry name" value="secretory_peroxidase"/>
    <property type="match status" value="1"/>
</dbReference>
<dbReference type="Pfam" id="PF00141">
    <property type="entry name" value="peroxidase"/>
    <property type="match status" value="1"/>
</dbReference>
<protein>
    <recommendedName>
        <fullName evidence="3">peroxidase</fullName>
        <ecNumber evidence="3">1.11.1.7</ecNumber>
    </recommendedName>
</protein>
<dbReference type="InterPro" id="IPR019793">
    <property type="entry name" value="Peroxidases_heam-ligand_BS"/>
</dbReference>
<comment type="catalytic activity">
    <reaction evidence="1">
        <text>2 a phenolic donor + H2O2 = 2 a phenolic radical donor + 2 H2O</text>
        <dbReference type="Rhea" id="RHEA:56136"/>
        <dbReference type="ChEBI" id="CHEBI:15377"/>
        <dbReference type="ChEBI" id="CHEBI:16240"/>
        <dbReference type="ChEBI" id="CHEBI:139520"/>
        <dbReference type="ChEBI" id="CHEBI:139521"/>
        <dbReference type="EC" id="1.11.1.7"/>
    </reaction>
</comment>
<feature type="binding site" evidence="12">
    <location>
        <position position="127"/>
    </location>
    <ligand>
        <name>Ca(2+)</name>
        <dbReference type="ChEBI" id="CHEBI:29108"/>
        <label>2</label>
    </ligand>
</feature>
<comment type="similarity">
    <text evidence="2">Belongs to the peroxidase family. Ascorbate peroxidase subfamily.</text>
</comment>
<keyword evidence="4" id="KW-0575">Peroxidase</keyword>
<keyword evidence="14" id="KW-0732">Signal</keyword>
<comment type="cofactor">
    <cofactor evidence="12">
        <name>heme b</name>
        <dbReference type="ChEBI" id="CHEBI:60344"/>
    </cofactor>
    <text evidence="12">Binds 1 heme b (iron(II)-protoporphyrin IX) group per subunit.</text>
</comment>
<keyword evidence="5" id="KW-0349">Heme</keyword>
<dbReference type="PANTHER" id="PTHR31517">
    <property type="match status" value="1"/>
</dbReference>
<dbReference type="InterPro" id="IPR010255">
    <property type="entry name" value="Haem_peroxidase_sf"/>
</dbReference>
<evidence type="ECO:0000256" key="4">
    <source>
        <dbReference type="ARBA" id="ARBA00022559"/>
    </source>
</evidence>
<dbReference type="PROSITE" id="PS00435">
    <property type="entry name" value="PEROXIDASE_1"/>
    <property type="match status" value="1"/>
</dbReference>
<dbReference type="PRINTS" id="PR00458">
    <property type="entry name" value="PEROXIDASE"/>
</dbReference>
<comment type="cofactor">
    <cofactor evidence="12">
        <name>Ca(2+)</name>
        <dbReference type="ChEBI" id="CHEBI:29108"/>
    </cofactor>
    <text evidence="12">Binds 2 calcium ions per subunit.</text>
</comment>
<keyword evidence="6 12" id="KW-0479">Metal-binding</keyword>
<evidence type="ECO:0000259" key="15">
    <source>
        <dbReference type="PROSITE" id="PS50873"/>
    </source>
</evidence>
<dbReference type="PANTHER" id="PTHR31517:SF51">
    <property type="entry name" value="PEROXIDASE 55"/>
    <property type="match status" value="1"/>
</dbReference>
<feature type="chain" id="PRO_5042153987" description="peroxidase" evidence="14">
    <location>
        <begin position="22"/>
        <end position="259"/>
    </location>
</feature>
<feature type="binding site" evidence="12">
    <location>
        <position position="179"/>
    </location>
    <ligand>
        <name>Ca(2+)</name>
        <dbReference type="ChEBI" id="CHEBI:29108"/>
        <label>2</label>
    </ligand>
</feature>
<dbReference type="GO" id="GO:0140825">
    <property type="term" value="F:lactoperoxidase activity"/>
    <property type="evidence" value="ECO:0007669"/>
    <property type="project" value="UniProtKB-EC"/>
</dbReference>
<dbReference type="Proteomes" id="UP001206925">
    <property type="component" value="Unassembled WGS sequence"/>
</dbReference>
<sequence>MHFPTISLVFCLFFFQPFVYGQLDYKFYDTTCPNLTKIVRFGVWSAMANDTRIAASLLRLHFHDCISNTGGRFWSVALGRRDGLTANITAANTETPSPFESLDGIIAKFTSKGLDIKDVVALSGAHTIGFVQCFAFKFRLFNFSGSGSFDPSLDASLASNLQTQCPNQDDSDTTLVPLDPVTTTKFDNMYFRNLVNNSGILGSDQALMTDNRTSAMVINYSKYPFWFAKDFSDSMVKLSNVGVITGQNGQVRDKCNLVN</sequence>
<evidence type="ECO:0000256" key="13">
    <source>
        <dbReference type="PIRSR" id="PIRSR600823-5"/>
    </source>
</evidence>
<evidence type="ECO:0000256" key="6">
    <source>
        <dbReference type="ARBA" id="ARBA00022723"/>
    </source>
</evidence>
<evidence type="ECO:0000256" key="7">
    <source>
        <dbReference type="ARBA" id="ARBA00022837"/>
    </source>
</evidence>
<dbReference type="GO" id="GO:0042744">
    <property type="term" value="P:hydrogen peroxide catabolic process"/>
    <property type="evidence" value="ECO:0007669"/>
    <property type="project" value="InterPro"/>
</dbReference>
<keyword evidence="10 13" id="KW-1015">Disulfide bond</keyword>
<name>A0AAD5CTB9_AMBAR</name>
<feature type="binding site" evidence="12">
    <location>
        <position position="182"/>
    </location>
    <ligand>
        <name>Ca(2+)</name>
        <dbReference type="ChEBI" id="CHEBI:29108"/>
        <label>2</label>
    </ligand>
</feature>
<dbReference type="InterPro" id="IPR002016">
    <property type="entry name" value="Haem_peroxidase"/>
</dbReference>
<evidence type="ECO:0000313" key="17">
    <source>
        <dbReference type="Proteomes" id="UP001206925"/>
    </source>
</evidence>
<keyword evidence="7 12" id="KW-0106">Calcium</keyword>
<feature type="binding site" evidence="12">
    <location>
        <position position="187"/>
    </location>
    <ligand>
        <name>Ca(2+)</name>
        <dbReference type="ChEBI" id="CHEBI:29108"/>
        <label>2</label>
    </ligand>
</feature>
<evidence type="ECO:0000256" key="12">
    <source>
        <dbReference type="PIRSR" id="PIRSR600823-3"/>
    </source>
</evidence>
<dbReference type="GO" id="GO:0006979">
    <property type="term" value="P:response to oxidative stress"/>
    <property type="evidence" value="ECO:0007669"/>
    <property type="project" value="InterPro"/>
</dbReference>
<evidence type="ECO:0000256" key="3">
    <source>
        <dbReference type="ARBA" id="ARBA00012313"/>
    </source>
</evidence>
<dbReference type="EC" id="1.11.1.7" evidence="3"/>
<dbReference type="FunFam" id="1.10.420.10:FF:000001">
    <property type="entry name" value="Peroxidase"/>
    <property type="match status" value="1"/>
</dbReference>
<dbReference type="InterPro" id="IPR033905">
    <property type="entry name" value="Secretory_peroxidase"/>
</dbReference>
<dbReference type="Gene3D" id="1.10.420.10">
    <property type="entry name" value="Peroxidase, domain 2"/>
    <property type="match status" value="1"/>
</dbReference>
<organism evidence="16 17">
    <name type="scientific">Ambrosia artemisiifolia</name>
    <name type="common">Common ragweed</name>
    <dbReference type="NCBI Taxonomy" id="4212"/>
    <lineage>
        <taxon>Eukaryota</taxon>
        <taxon>Viridiplantae</taxon>
        <taxon>Streptophyta</taxon>
        <taxon>Embryophyta</taxon>
        <taxon>Tracheophyta</taxon>
        <taxon>Spermatophyta</taxon>
        <taxon>Magnoliopsida</taxon>
        <taxon>eudicotyledons</taxon>
        <taxon>Gunneridae</taxon>
        <taxon>Pentapetalae</taxon>
        <taxon>asterids</taxon>
        <taxon>campanulids</taxon>
        <taxon>Asterales</taxon>
        <taxon>Asteraceae</taxon>
        <taxon>Asteroideae</taxon>
        <taxon>Heliantheae alliance</taxon>
        <taxon>Heliantheae</taxon>
        <taxon>Ambrosia</taxon>
    </lineage>
</organism>
<gene>
    <name evidence="16" type="ORF">M8C21_020654</name>
</gene>
<keyword evidence="9 12" id="KW-0408">Iron</keyword>
<feature type="signal peptide" evidence="14">
    <location>
        <begin position="1"/>
        <end position="21"/>
    </location>
</feature>
<accession>A0AAD5CTB9</accession>
<reference evidence="16" key="1">
    <citation type="submission" date="2022-06" db="EMBL/GenBank/DDBJ databases">
        <title>Uncovering the hologenomic basis of an extraordinary plant invasion.</title>
        <authorList>
            <person name="Bieker V.C."/>
            <person name="Martin M.D."/>
            <person name="Gilbert T."/>
            <person name="Hodgins K."/>
            <person name="Battlay P."/>
            <person name="Petersen B."/>
            <person name="Wilson J."/>
        </authorList>
    </citation>
    <scope>NUCLEOTIDE SEQUENCE</scope>
    <source>
        <strain evidence="16">AA19_3_7</strain>
        <tissue evidence="16">Leaf</tissue>
    </source>
</reference>
<feature type="domain" description="Plant heme peroxidase family profile" evidence="15">
    <location>
        <begin position="55"/>
        <end position="259"/>
    </location>
</feature>
<evidence type="ECO:0000256" key="11">
    <source>
        <dbReference type="PIRSR" id="PIRSR600823-2"/>
    </source>
</evidence>
<dbReference type="PROSITE" id="PS50873">
    <property type="entry name" value="PEROXIDASE_4"/>
    <property type="match status" value="1"/>
</dbReference>
<dbReference type="GO" id="GO:0046872">
    <property type="term" value="F:metal ion binding"/>
    <property type="evidence" value="ECO:0007669"/>
    <property type="project" value="UniProtKB-KW"/>
</dbReference>
<evidence type="ECO:0000256" key="2">
    <source>
        <dbReference type="ARBA" id="ARBA00006873"/>
    </source>
</evidence>
<dbReference type="InterPro" id="IPR019794">
    <property type="entry name" value="Peroxidases_AS"/>
</dbReference>
<dbReference type="SUPFAM" id="SSF48113">
    <property type="entry name" value="Heme-dependent peroxidases"/>
    <property type="match status" value="1"/>
</dbReference>
<dbReference type="InterPro" id="IPR000823">
    <property type="entry name" value="Peroxidase_pln"/>
</dbReference>
<dbReference type="AlphaFoldDB" id="A0AAD5CTB9"/>
<proteinExistence type="inferred from homology"/>
<evidence type="ECO:0000256" key="1">
    <source>
        <dbReference type="ARBA" id="ARBA00000189"/>
    </source>
</evidence>
<evidence type="ECO:0000256" key="14">
    <source>
        <dbReference type="SAM" id="SignalP"/>
    </source>
</evidence>
<evidence type="ECO:0000256" key="9">
    <source>
        <dbReference type="ARBA" id="ARBA00023004"/>
    </source>
</evidence>
<evidence type="ECO:0000313" key="16">
    <source>
        <dbReference type="EMBL" id="KAI7746925.1"/>
    </source>
</evidence>
<feature type="disulfide bond" evidence="13">
    <location>
        <begin position="133"/>
        <end position="165"/>
    </location>
</feature>
<comment type="caution">
    <text evidence="16">The sequence shown here is derived from an EMBL/GenBank/DDBJ whole genome shotgun (WGS) entry which is preliminary data.</text>
</comment>